<evidence type="ECO:0000313" key="1">
    <source>
        <dbReference type="EMBL" id="MPQ44805.1"/>
    </source>
</evidence>
<keyword evidence="1" id="KW-0540">Nuclease</keyword>
<dbReference type="AlphaFoldDB" id="A0A6I1MN33"/>
<dbReference type="RefSeq" id="WP_152891592.1">
    <property type="nucleotide sequence ID" value="NZ_WHJC01000322.1"/>
</dbReference>
<dbReference type="PANTHER" id="PTHR38733:SF1">
    <property type="entry name" value="TYPE IV METHYL-DIRECTED RESTRICTION ENZYME ECOKMCRBC"/>
    <property type="match status" value="1"/>
</dbReference>
<dbReference type="Pfam" id="PF10117">
    <property type="entry name" value="McrBC"/>
    <property type="match status" value="1"/>
</dbReference>
<feature type="non-terminal residue" evidence="1">
    <location>
        <position position="418"/>
    </location>
</feature>
<name>A0A6I1MN33_9CLOT</name>
<protein>
    <submittedName>
        <fullName evidence="1">Restriction endonuclease</fullName>
    </submittedName>
</protein>
<dbReference type="GO" id="GO:0004519">
    <property type="term" value="F:endonuclease activity"/>
    <property type="evidence" value="ECO:0007669"/>
    <property type="project" value="UniProtKB-KW"/>
</dbReference>
<evidence type="ECO:0000313" key="2">
    <source>
        <dbReference type="Proteomes" id="UP000430345"/>
    </source>
</evidence>
<gene>
    <name evidence="1" type="ORF">GBZ86_13775</name>
</gene>
<accession>A0A6I1MN33</accession>
<keyword evidence="1" id="KW-0378">Hydrolase</keyword>
<keyword evidence="2" id="KW-1185">Reference proteome</keyword>
<proteinExistence type="predicted"/>
<reference evidence="1 2" key="1">
    <citation type="submission" date="2019-10" db="EMBL/GenBank/DDBJ databases">
        <title>The Genome Sequence of Clostridium tarantellae Isolated from Fish Brain.</title>
        <authorList>
            <person name="Bano L."/>
            <person name="Kiel M."/>
            <person name="Sales G."/>
            <person name="Doxey A.C."/>
            <person name="Mansfield M.J."/>
            <person name="Schiavone M."/>
            <person name="Rossetto O."/>
            <person name="Pirazzini M."/>
            <person name="Dobrindt U."/>
            <person name="Montecucco C."/>
        </authorList>
    </citation>
    <scope>NUCLEOTIDE SEQUENCE [LARGE SCALE GENOMIC DNA]</scope>
    <source>
        <strain evidence="1 2">DSM 3997</strain>
    </source>
</reference>
<dbReference type="PANTHER" id="PTHR38733">
    <property type="entry name" value="PROTEIN MCRC"/>
    <property type="match status" value="1"/>
</dbReference>
<comment type="caution">
    <text evidence="1">The sequence shown here is derived from an EMBL/GenBank/DDBJ whole genome shotgun (WGS) entry which is preliminary data.</text>
</comment>
<sequence length="418" mass="48501">MITLKEWQTLTPNKDNKLYNVFLNNDEERKTAELLKNKGFLNIIELRKGISISTNSYVGKIKLGSLHINIFPKIDNLPLFKLLKYTYGLKDLNILSKANYEIKKYSFLDLLIYQLCIEIEHLINIGLNKNYIKINHKLSSPKGRINFNEISKNGGFIGSTLPCTYYKRLEDNTLNQVLLSGIYLGISITDDKELKIKLKRIANFMEINISKITLNKTIINKAYSNINRLVAHYKPALELINIIYEGKGVSLEKDINSKVFSGFLFDMNKFFQSFVSKLLKDYILDYEVKDEFTLHNMFQYAGEYNPKRKKAPMPRPDFAIMKKNKVITLLDAKYRDLWENPLPREMLYQLAIYAVSNYGNNKAKILYPSMNSNAKLEKINIINPINGESYAEVIMQPINLNYICNIIDENHTKECSTY</sequence>
<dbReference type="Proteomes" id="UP000430345">
    <property type="component" value="Unassembled WGS sequence"/>
</dbReference>
<organism evidence="1 2">
    <name type="scientific">Clostridium tarantellae</name>
    <dbReference type="NCBI Taxonomy" id="39493"/>
    <lineage>
        <taxon>Bacteria</taxon>
        <taxon>Bacillati</taxon>
        <taxon>Bacillota</taxon>
        <taxon>Clostridia</taxon>
        <taxon>Eubacteriales</taxon>
        <taxon>Clostridiaceae</taxon>
        <taxon>Clostridium</taxon>
    </lineage>
</organism>
<dbReference type="InterPro" id="IPR019292">
    <property type="entry name" value="McrC"/>
</dbReference>
<keyword evidence="1" id="KW-0255">Endonuclease</keyword>
<dbReference type="OrthoDB" id="251794at2"/>
<dbReference type="EMBL" id="WHJC01000322">
    <property type="protein sequence ID" value="MPQ44805.1"/>
    <property type="molecule type" value="Genomic_DNA"/>
</dbReference>